<evidence type="ECO:0000256" key="2">
    <source>
        <dbReference type="SAM" id="Phobius"/>
    </source>
</evidence>
<dbReference type="AlphaFoldDB" id="A0A517CM80"/>
<feature type="coiled-coil region" evidence="1">
    <location>
        <begin position="271"/>
        <end position="339"/>
    </location>
</feature>
<geneLocation type="plasmid" evidence="3">
    <name>pSSLNP162</name>
</geneLocation>
<evidence type="ECO:0000256" key="1">
    <source>
        <dbReference type="SAM" id="Coils"/>
    </source>
</evidence>
<accession>A0A517CM80</accession>
<dbReference type="EMBL" id="CP041918">
    <property type="protein sequence ID" value="QDR66120.1"/>
    <property type="molecule type" value="Genomic_DNA"/>
</dbReference>
<reference evidence="3" key="1">
    <citation type="submission" date="2019-07" db="EMBL/GenBank/DDBJ databases">
        <title>Draft Genome Sequence of Megaplasmid-Bearing Staphylococcus scuiri strain B9-58B Isolated from Retail Pork.</title>
        <authorList>
            <person name="Neyaz L."/>
            <person name="Karki A.B."/>
            <person name="Fakhr M.K."/>
        </authorList>
    </citation>
    <scope>NUCLEOTIDE SEQUENCE</scope>
    <source>
        <strain evidence="3">B9-58B</strain>
        <plasmid evidence="3">pSSLNP162</plasmid>
    </source>
</reference>
<proteinExistence type="predicted"/>
<keyword evidence="1" id="KW-0175">Coiled coil</keyword>
<name>A0A517CM80_MAMSC</name>
<gene>
    <name evidence="3" type="ORF">FPV13_14565</name>
</gene>
<sequence>MFKKTKKLFSRNKEHKNEKKMIGGILGDKSKNTYKGIRVTLVFILCIGLIISGLILGVKSHGNMVYTLNNQTTPIGTELTFTKSNVPLVLKEVWTDKDRKVLVAKFKYDNSARNTLSLDGRNYKITMISTSGKFQKDLEVRYGVLGTGGDGYLFLKGDLKEKAYRMVMVNKFDYEKVDDPSKSDSASSSSDLDDDEIDKALAETEVSDPDDKGSVLSKIGGKQSFKYDNIDFNLNAYGEGTKYDKKHSFLKEDGSIDYKTALERTSVDEQVNKIDKKIKNYKDNIKNAETGIEESEYRLKRNKKDKAAKTKIEEHKEKIQEFQELIKKEEYKKEKYLNREFNEKDFGDMQTELNFQKVK</sequence>
<organism evidence="3">
    <name type="scientific">Mammaliicoccus sciuri</name>
    <name type="common">Staphylococcus sciuri</name>
    <dbReference type="NCBI Taxonomy" id="1296"/>
    <lineage>
        <taxon>Bacteria</taxon>
        <taxon>Bacillati</taxon>
        <taxon>Bacillota</taxon>
        <taxon>Bacilli</taxon>
        <taxon>Bacillales</taxon>
        <taxon>Staphylococcaceae</taxon>
        <taxon>Mammaliicoccus</taxon>
    </lineage>
</organism>
<keyword evidence="2" id="KW-0472">Membrane</keyword>
<evidence type="ECO:0000313" key="3">
    <source>
        <dbReference type="EMBL" id="QDR66120.1"/>
    </source>
</evidence>
<protein>
    <submittedName>
        <fullName evidence="3">Uncharacterized protein</fullName>
    </submittedName>
</protein>
<feature type="transmembrane region" description="Helical" evidence="2">
    <location>
        <begin position="39"/>
        <end position="58"/>
    </location>
</feature>
<keyword evidence="2" id="KW-0812">Transmembrane</keyword>
<keyword evidence="3" id="KW-0614">Plasmid</keyword>
<keyword evidence="2" id="KW-1133">Transmembrane helix</keyword>
<dbReference type="RefSeq" id="WP_152292166.1">
    <property type="nucleotide sequence ID" value="NZ_CP041918.1"/>
</dbReference>